<evidence type="ECO:0000256" key="10">
    <source>
        <dbReference type="PIRNR" id="PIRNR023803"/>
    </source>
</evidence>
<keyword evidence="7" id="KW-0539">Nucleus</keyword>
<dbReference type="OrthoDB" id="24745at2759"/>
<proteinExistence type="inferred from homology"/>
<evidence type="ECO:0000256" key="2">
    <source>
        <dbReference type="ARBA" id="ARBA00004123"/>
    </source>
</evidence>
<comment type="subcellular location">
    <subcellularLocation>
        <location evidence="2">Nucleus</location>
    </subcellularLocation>
</comment>
<evidence type="ECO:0000313" key="12">
    <source>
        <dbReference type="Proteomes" id="UP000269276"/>
    </source>
</evidence>
<dbReference type="EC" id="3.1.26.5" evidence="4 10"/>
<reference evidence="11 12" key="1">
    <citation type="journal article" date="2018" name="BMC Genomics">
        <title>Genomic evidence for intraspecific hybridization in a clonal and extremely halotolerant yeast.</title>
        <authorList>
            <person name="Gostincar C."/>
            <person name="Stajich J.E."/>
            <person name="Zupancic J."/>
            <person name="Zalar P."/>
            <person name="Gunde-Cimerman N."/>
        </authorList>
    </citation>
    <scope>NUCLEOTIDE SEQUENCE [LARGE SCALE GENOMIC DNA]</scope>
    <source>
        <strain evidence="11 12">EXF-2682</strain>
    </source>
</reference>
<evidence type="ECO:0000256" key="5">
    <source>
        <dbReference type="ARBA" id="ARBA00022694"/>
    </source>
</evidence>
<evidence type="ECO:0000256" key="1">
    <source>
        <dbReference type="ARBA" id="ARBA00000928"/>
    </source>
</evidence>
<dbReference type="PIRSF" id="PIRSF023803">
    <property type="entry name" value="Ribonuclease_P_prd"/>
    <property type="match status" value="1"/>
</dbReference>
<comment type="function">
    <text evidence="9">Component of ribonuclease P, a protein complex that generates mature tRNA molecules by cleaving their 5'-ends. Also a component of RNase MRP, which cleaves pre-rRNA sequences.</text>
</comment>
<dbReference type="InterPro" id="IPR038085">
    <property type="entry name" value="Rnp2-like_sf"/>
</dbReference>
<sequence length="192" mass="21493">MVRLKHRYLLVNILYPDPKTTNVRIATETTDQNAPYSLQFRQPSSQQLNIKILLRIIRDGVAELFGDYGSGKVAGTLQIKYFSPATSTAIIRVSRDHYRLVWAALSFCSFLPKPVNQPCVFQVVRVSGTIRKAEEEGIRRARISIMRAQQAVKGSATSAIETGAIAGAVEDDEDVNMINGIEDHDEAEDEWR</sequence>
<dbReference type="SUPFAM" id="SSF160350">
    <property type="entry name" value="Rnp2-like"/>
    <property type="match status" value="1"/>
</dbReference>
<dbReference type="GO" id="GO:0000460">
    <property type="term" value="P:maturation of 5.8S rRNA"/>
    <property type="evidence" value="ECO:0007669"/>
    <property type="project" value="UniProtKB-ARBA"/>
</dbReference>
<evidence type="ECO:0000256" key="3">
    <source>
        <dbReference type="ARBA" id="ARBA00010800"/>
    </source>
</evidence>
<comment type="catalytic activity">
    <reaction evidence="1 10">
        <text>Endonucleolytic cleavage of RNA, removing 5'-extranucleotides from tRNA precursor.</text>
        <dbReference type="EC" id="3.1.26.5"/>
    </reaction>
</comment>
<dbReference type="FunFam" id="3.30.70.3250:FF:000004">
    <property type="entry name" value="Ribonuclease P/MRP protein subunit POP5"/>
    <property type="match status" value="1"/>
</dbReference>
<dbReference type="InterPro" id="IPR002759">
    <property type="entry name" value="Pop5/Rpp14/Rnp2-like"/>
</dbReference>
<dbReference type="Gene3D" id="3.30.70.3250">
    <property type="entry name" value="Ribonuclease P, Pop5 subunit"/>
    <property type="match status" value="1"/>
</dbReference>
<keyword evidence="6" id="KW-0378">Hydrolase</keyword>
<dbReference type="GO" id="GO:0005730">
    <property type="term" value="C:nucleolus"/>
    <property type="evidence" value="ECO:0007669"/>
    <property type="project" value="TreeGrafter"/>
</dbReference>
<name>A0A3M7E5P9_HORWE</name>
<evidence type="ECO:0000256" key="7">
    <source>
        <dbReference type="ARBA" id="ARBA00023242"/>
    </source>
</evidence>
<evidence type="ECO:0000256" key="9">
    <source>
        <dbReference type="ARBA" id="ARBA00055200"/>
    </source>
</evidence>
<dbReference type="Pfam" id="PF01900">
    <property type="entry name" value="RNase_P_Rpp14"/>
    <property type="match status" value="1"/>
</dbReference>
<dbReference type="GO" id="GO:0033204">
    <property type="term" value="F:ribonuclease P RNA binding"/>
    <property type="evidence" value="ECO:0007669"/>
    <property type="project" value="InterPro"/>
</dbReference>
<dbReference type="PANTHER" id="PTHR15441">
    <property type="entry name" value="RIBONUCLEASE P PROTEIN SUBUNIT P14"/>
    <property type="match status" value="1"/>
</dbReference>
<dbReference type="PANTHER" id="PTHR15441:SF2">
    <property type="entry name" value="RIBONUCLEASE P_MRP PROTEIN SUBUNIT POP5"/>
    <property type="match status" value="1"/>
</dbReference>
<dbReference type="EMBL" id="QWIP01000132">
    <property type="protein sequence ID" value="RMY71951.1"/>
    <property type="molecule type" value="Genomic_DNA"/>
</dbReference>
<gene>
    <name evidence="11" type="ORF">D0863_04817</name>
</gene>
<dbReference type="Proteomes" id="UP000269276">
    <property type="component" value="Unassembled WGS sequence"/>
</dbReference>
<evidence type="ECO:0000313" key="11">
    <source>
        <dbReference type="EMBL" id="RMY71951.1"/>
    </source>
</evidence>
<dbReference type="VEuPathDB" id="FungiDB:BTJ68_03517"/>
<evidence type="ECO:0000256" key="4">
    <source>
        <dbReference type="ARBA" id="ARBA00012179"/>
    </source>
</evidence>
<keyword evidence="5 10" id="KW-0819">tRNA processing</keyword>
<dbReference type="GO" id="GO:0000172">
    <property type="term" value="C:ribonuclease MRP complex"/>
    <property type="evidence" value="ECO:0007669"/>
    <property type="project" value="TreeGrafter"/>
</dbReference>
<protein>
    <recommendedName>
        <fullName evidence="8 10">Ribonuclease P/MRP protein subunit POP5</fullName>
        <ecNumber evidence="4 10">3.1.26.5</ecNumber>
    </recommendedName>
</protein>
<evidence type="ECO:0000256" key="8">
    <source>
        <dbReference type="ARBA" id="ARBA00044198"/>
    </source>
</evidence>
<dbReference type="AlphaFoldDB" id="A0A3M7E5P9"/>
<dbReference type="InterPro" id="IPR016819">
    <property type="entry name" value="RNase_P/MRP_POP5"/>
</dbReference>
<dbReference type="GO" id="GO:0001682">
    <property type="term" value="P:tRNA 5'-leader removal"/>
    <property type="evidence" value="ECO:0007669"/>
    <property type="project" value="InterPro"/>
</dbReference>
<accession>A0A3M7E5P9</accession>
<comment type="caution">
    <text evidence="11">The sequence shown here is derived from an EMBL/GenBank/DDBJ whole genome shotgun (WGS) entry which is preliminary data.</text>
</comment>
<dbReference type="GO" id="GO:0030681">
    <property type="term" value="C:multimeric ribonuclease P complex"/>
    <property type="evidence" value="ECO:0007669"/>
    <property type="project" value="TreeGrafter"/>
</dbReference>
<comment type="similarity">
    <text evidence="3 10">Belongs to the eukaryotic/archaeal RNase P protein component 2 family.</text>
</comment>
<dbReference type="GO" id="GO:0004526">
    <property type="term" value="F:ribonuclease P activity"/>
    <property type="evidence" value="ECO:0007669"/>
    <property type="project" value="UniProtKB-EC"/>
</dbReference>
<organism evidence="11 12">
    <name type="scientific">Hortaea werneckii</name>
    <name type="common">Black yeast</name>
    <name type="synonym">Cladosporium werneckii</name>
    <dbReference type="NCBI Taxonomy" id="91943"/>
    <lineage>
        <taxon>Eukaryota</taxon>
        <taxon>Fungi</taxon>
        <taxon>Dikarya</taxon>
        <taxon>Ascomycota</taxon>
        <taxon>Pezizomycotina</taxon>
        <taxon>Dothideomycetes</taxon>
        <taxon>Dothideomycetidae</taxon>
        <taxon>Mycosphaerellales</taxon>
        <taxon>Teratosphaeriaceae</taxon>
        <taxon>Hortaea</taxon>
    </lineage>
</organism>
<evidence type="ECO:0000256" key="6">
    <source>
        <dbReference type="ARBA" id="ARBA00022801"/>
    </source>
</evidence>